<comment type="caution">
    <text evidence="2">The sequence shown here is derived from an EMBL/GenBank/DDBJ whole genome shotgun (WGS) entry which is preliminary data.</text>
</comment>
<evidence type="ECO:0000313" key="3">
    <source>
        <dbReference type="Proteomes" id="UP001050691"/>
    </source>
</evidence>
<organism evidence="2 3">
    <name type="scientific">Clathrus columnatus</name>
    <dbReference type="NCBI Taxonomy" id="1419009"/>
    <lineage>
        <taxon>Eukaryota</taxon>
        <taxon>Fungi</taxon>
        <taxon>Dikarya</taxon>
        <taxon>Basidiomycota</taxon>
        <taxon>Agaricomycotina</taxon>
        <taxon>Agaricomycetes</taxon>
        <taxon>Phallomycetidae</taxon>
        <taxon>Phallales</taxon>
        <taxon>Clathraceae</taxon>
        <taxon>Clathrus</taxon>
    </lineage>
</organism>
<dbReference type="AlphaFoldDB" id="A0AAV5AE09"/>
<accession>A0AAV5AE09</accession>
<name>A0AAV5AE09_9AGAM</name>
<reference evidence="2" key="1">
    <citation type="submission" date="2021-10" db="EMBL/GenBank/DDBJ databases">
        <title>De novo Genome Assembly of Clathrus columnatus (Basidiomycota, Fungi) Using Illumina and Nanopore Sequence Data.</title>
        <authorList>
            <person name="Ogiso-Tanaka E."/>
            <person name="Itagaki H."/>
            <person name="Hosoya T."/>
            <person name="Hosaka K."/>
        </authorList>
    </citation>
    <scope>NUCLEOTIDE SEQUENCE</scope>
    <source>
        <strain evidence="2">MO-923</strain>
    </source>
</reference>
<gene>
    <name evidence="2" type="ORF">Clacol_004958</name>
</gene>
<dbReference type="EMBL" id="BPWL01000005">
    <property type="protein sequence ID" value="GJJ10731.1"/>
    <property type="molecule type" value="Genomic_DNA"/>
</dbReference>
<sequence>MNVDFEKKPFSDKNADLKVYFGSNCVRGDGTYIGDLQPDPNQLLCAYYPGQVAREFIRVEKTKLEAEKKILRGEDEPTKNSSSSSKKKEKGRVDIEQDLSRRLEQLAAELNVRALHRRVMLDDIRKALVAQGVIQDDIKPTQNSNALTRIVSLVKEGLRKQGLRMLSDPAIMAIFDTNETTLRGIGNDVAHKASTKDIAEAVLDSGLSETDRKKATELFMWLNGRNPALQNTA</sequence>
<proteinExistence type="predicted"/>
<feature type="region of interest" description="Disordered" evidence="1">
    <location>
        <begin position="70"/>
        <end position="94"/>
    </location>
</feature>
<protein>
    <submittedName>
        <fullName evidence="2">Uncharacterized protein</fullName>
    </submittedName>
</protein>
<evidence type="ECO:0000256" key="1">
    <source>
        <dbReference type="SAM" id="MobiDB-lite"/>
    </source>
</evidence>
<keyword evidence="3" id="KW-1185">Reference proteome</keyword>
<evidence type="ECO:0000313" key="2">
    <source>
        <dbReference type="EMBL" id="GJJ10731.1"/>
    </source>
</evidence>
<dbReference type="Proteomes" id="UP001050691">
    <property type="component" value="Unassembled WGS sequence"/>
</dbReference>